<comment type="cofactor">
    <cofactor evidence="1">
        <name>Zn(2+)</name>
        <dbReference type="ChEBI" id="CHEBI:29105"/>
    </cofactor>
</comment>
<keyword evidence="5 15" id="KW-0812">Transmembrane</keyword>
<keyword evidence="13 15" id="KW-0472">Membrane</keyword>
<evidence type="ECO:0000256" key="11">
    <source>
        <dbReference type="ARBA" id="ARBA00023002"/>
    </source>
</evidence>
<evidence type="ECO:0000256" key="9">
    <source>
        <dbReference type="ARBA" id="ARBA00022833"/>
    </source>
</evidence>
<dbReference type="EMBL" id="CM035422">
    <property type="protein sequence ID" value="KAH7372508.1"/>
    <property type="molecule type" value="Genomic_DNA"/>
</dbReference>
<keyword evidence="8" id="KW-0276">Fatty acid metabolism</keyword>
<keyword evidence="18" id="KW-1185">Reference proteome</keyword>
<keyword evidence="14" id="KW-0275">Fatty acid biosynthesis</keyword>
<comment type="similarity">
    <text evidence="3">Belongs to the sterol desaturase family.</text>
</comment>
<comment type="subcellular location">
    <subcellularLocation>
        <location evidence="2">Endoplasmic reticulum membrane</location>
        <topology evidence="2">Multi-pass membrane protein</topology>
    </subcellularLocation>
</comment>
<dbReference type="OMA" id="KNELECC"/>
<feature type="domain" description="Fatty acid hydroxylase" evidence="16">
    <location>
        <begin position="87"/>
        <end position="225"/>
    </location>
</feature>
<keyword evidence="9" id="KW-0862">Zinc</keyword>
<keyword evidence="7" id="KW-0256">Endoplasmic reticulum</keyword>
<evidence type="ECO:0000256" key="8">
    <source>
        <dbReference type="ARBA" id="ARBA00022832"/>
    </source>
</evidence>
<gene>
    <name evidence="17" type="ORF">KP509_17G007600</name>
</gene>
<evidence type="ECO:0000256" key="3">
    <source>
        <dbReference type="ARBA" id="ARBA00009324"/>
    </source>
</evidence>
<dbReference type="PANTHER" id="PTHR12863:SF1">
    <property type="entry name" value="FATTY ACID 2-HYDROXYLASE"/>
    <property type="match status" value="1"/>
</dbReference>
<dbReference type="GO" id="GO:0080132">
    <property type="term" value="F:fatty acid 2-hydroxylase activity"/>
    <property type="evidence" value="ECO:0007669"/>
    <property type="project" value="InterPro"/>
</dbReference>
<dbReference type="EMBL" id="CM035422">
    <property type="protein sequence ID" value="KAH7372507.1"/>
    <property type="molecule type" value="Genomic_DNA"/>
</dbReference>
<feature type="transmembrane region" description="Helical" evidence="15">
    <location>
        <begin position="45"/>
        <end position="67"/>
    </location>
</feature>
<organism evidence="17 18">
    <name type="scientific">Ceratopteris richardii</name>
    <name type="common">Triangle waterfern</name>
    <dbReference type="NCBI Taxonomy" id="49495"/>
    <lineage>
        <taxon>Eukaryota</taxon>
        <taxon>Viridiplantae</taxon>
        <taxon>Streptophyta</taxon>
        <taxon>Embryophyta</taxon>
        <taxon>Tracheophyta</taxon>
        <taxon>Polypodiopsida</taxon>
        <taxon>Polypodiidae</taxon>
        <taxon>Polypodiales</taxon>
        <taxon>Pteridineae</taxon>
        <taxon>Pteridaceae</taxon>
        <taxon>Parkerioideae</taxon>
        <taxon>Ceratopteris</taxon>
    </lineage>
</organism>
<evidence type="ECO:0000256" key="6">
    <source>
        <dbReference type="ARBA" id="ARBA00022723"/>
    </source>
</evidence>
<evidence type="ECO:0000256" key="10">
    <source>
        <dbReference type="ARBA" id="ARBA00022989"/>
    </source>
</evidence>
<evidence type="ECO:0000256" key="4">
    <source>
        <dbReference type="ARBA" id="ARBA00022516"/>
    </source>
</evidence>
<dbReference type="InterPro" id="IPR014430">
    <property type="entry name" value="Scs7"/>
</dbReference>
<evidence type="ECO:0000256" key="1">
    <source>
        <dbReference type="ARBA" id="ARBA00001947"/>
    </source>
</evidence>
<evidence type="ECO:0000256" key="13">
    <source>
        <dbReference type="ARBA" id="ARBA00023136"/>
    </source>
</evidence>
<evidence type="ECO:0000256" key="12">
    <source>
        <dbReference type="ARBA" id="ARBA00023098"/>
    </source>
</evidence>
<comment type="caution">
    <text evidence="17">The sequence shown here is derived from an EMBL/GenBank/DDBJ whole genome shotgun (WGS) entry which is preliminary data.</text>
</comment>
<dbReference type="GO" id="GO:0005506">
    <property type="term" value="F:iron ion binding"/>
    <property type="evidence" value="ECO:0007669"/>
    <property type="project" value="InterPro"/>
</dbReference>
<evidence type="ECO:0000313" key="18">
    <source>
        <dbReference type="Proteomes" id="UP000825935"/>
    </source>
</evidence>
<dbReference type="PANTHER" id="PTHR12863">
    <property type="entry name" value="FATTY ACID HYDROXYLASE"/>
    <property type="match status" value="1"/>
</dbReference>
<evidence type="ECO:0000256" key="7">
    <source>
        <dbReference type="ARBA" id="ARBA00022824"/>
    </source>
</evidence>
<accession>A0A8T2SVD3</accession>
<dbReference type="OrthoDB" id="260519at2759"/>
<sequence length="232" mass="27505">MSYKYVVDTNRGLVQQVGKLGSDYDKWLHQPIHSRSSPKLYDNKLAELLTLTPWWLVPVLWIPFVAWNFAVMLRRHVDPITKLSVILLGIFLWTLFEYLTHRFVFHMKIRGYCANTLHYILHGFHHKHPMDKYRLVYPPVAVAFIYVSLSSFGRLFIPDLIFPGVRTGFLLGYVLYDLFHYYMHHGKPSIPVMKKLQNYHIYHHFKGEDDSYGVTTMFWDKVFGTWPTSYSN</sequence>
<evidence type="ECO:0000256" key="5">
    <source>
        <dbReference type="ARBA" id="ARBA00022692"/>
    </source>
</evidence>
<evidence type="ECO:0000256" key="14">
    <source>
        <dbReference type="ARBA" id="ARBA00023160"/>
    </source>
</evidence>
<keyword evidence="11" id="KW-0560">Oxidoreductase</keyword>
<dbReference type="GO" id="GO:0006633">
    <property type="term" value="P:fatty acid biosynthetic process"/>
    <property type="evidence" value="ECO:0007669"/>
    <property type="project" value="UniProtKB-KW"/>
</dbReference>
<keyword evidence="6" id="KW-0479">Metal-binding</keyword>
<evidence type="ECO:0000313" key="17">
    <source>
        <dbReference type="EMBL" id="KAH7372507.1"/>
    </source>
</evidence>
<feature type="transmembrane region" description="Helical" evidence="15">
    <location>
        <begin position="79"/>
        <end position="100"/>
    </location>
</feature>
<evidence type="ECO:0000259" key="16">
    <source>
        <dbReference type="Pfam" id="PF04116"/>
    </source>
</evidence>
<protein>
    <recommendedName>
        <fullName evidence="16">Fatty acid hydroxylase domain-containing protein</fullName>
    </recommendedName>
</protein>
<reference evidence="17" key="1">
    <citation type="submission" date="2021-08" db="EMBL/GenBank/DDBJ databases">
        <title>WGS assembly of Ceratopteris richardii.</title>
        <authorList>
            <person name="Marchant D.B."/>
            <person name="Chen G."/>
            <person name="Jenkins J."/>
            <person name="Shu S."/>
            <person name="Leebens-Mack J."/>
            <person name="Grimwood J."/>
            <person name="Schmutz J."/>
            <person name="Soltis P."/>
            <person name="Soltis D."/>
            <person name="Chen Z.-H."/>
        </authorList>
    </citation>
    <scope>NUCLEOTIDE SEQUENCE</scope>
    <source>
        <strain evidence="17">Whitten #5841</strain>
        <tissue evidence="17">Leaf</tissue>
    </source>
</reference>
<keyword evidence="12" id="KW-0443">Lipid metabolism</keyword>
<dbReference type="GO" id="GO:0005789">
    <property type="term" value="C:endoplasmic reticulum membrane"/>
    <property type="evidence" value="ECO:0007669"/>
    <property type="project" value="UniProtKB-SubCell"/>
</dbReference>
<dbReference type="InterPro" id="IPR006694">
    <property type="entry name" value="Fatty_acid_hydroxylase"/>
</dbReference>
<keyword evidence="4" id="KW-0444">Lipid biosynthesis</keyword>
<name>A0A8T2SVD3_CERRI</name>
<evidence type="ECO:0000256" key="15">
    <source>
        <dbReference type="SAM" id="Phobius"/>
    </source>
</evidence>
<proteinExistence type="inferred from homology"/>
<evidence type="ECO:0000256" key="2">
    <source>
        <dbReference type="ARBA" id="ARBA00004477"/>
    </source>
</evidence>
<keyword evidence="10 15" id="KW-1133">Transmembrane helix</keyword>
<feature type="transmembrane region" description="Helical" evidence="15">
    <location>
        <begin position="163"/>
        <end position="183"/>
    </location>
</feature>
<feature type="transmembrane region" description="Helical" evidence="15">
    <location>
        <begin position="135"/>
        <end position="157"/>
    </location>
</feature>
<dbReference type="AlphaFoldDB" id="A0A8T2SVD3"/>
<dbReference type="Proteomes" id="UP000825935">
    <property type="component" value="Chromosome 17"/>
</dbReference>
<dbReference type="Pfam" id="PF04116">
    <property type="entry name" value="FA_hydroxylase"/>
    <property type="match status" value="1"/>
</dbReference>